<accession>A0A5B7GN49</accession>
<dbReference type="AlphaFoldDB" id="A0A5B7GN49"/>
<dbReference type="Proteomes" id="UP000324222">
    <property type="component" value="Unassembled WGS sequence"/>
</dbReference>
<keyword evidence="2" id="KW-0732">Signal</keyword>
<feature type="region of interest" description="Disordered" evidence="1">
    <location>
        <begin position="73"/>
        <end position="96"/>
    </location>
</feature>
<evidence type="ECO:0000256" key="2">
    <source>
        <dbReference type="SAM" id="SignalP"/>
    </source>
</evidence>
<reference evidence="3 4" key="1">
    <citation type="submission" date="2019-05" db="EMBL/GenBank/DDBJ databases">
        <title>Another draft genome of Portunus trituberculatus and its Hox gene families provides insights of decapod evolution.</title>
        <authorList>
            <person name="Jeong J.-H."/>
            <person name="Song I."/>
            <person name="Kim S."/>
            <person name="Choi T."/>
            <person name="Kim D."/>
            <person name="Ryu S."/>
            <person name="Kim W."/>
        </authorList>
    </citation>
    <scope>NUCLEOTIDE SEQUENCE [LARGE SCALE GENOMIC DNA]</scope>
    <source>
        <tissue evidence="3">Muscle</tissue>
    </source>
</reference>
<feature type="signal peptide" evidence="2">
    <location>
        <begin position="1"/>
        <end position="26"/>
    </location>
</feature>
<sequence>MRAQLGAHQAAVNVLFAGLMLRLSHATPLPCLSSHASSPRPTPAATHDGKEAAAVVFVQVPAASRWHGVAPASTPDLPVITPPPPDVTHTPLTEVI</sequence>
<organism evidence="3 4">
    <name type="scientific">Portunus trituberculatus</name>
    <name type="common">Swimming crab</name>
    <name type="synonym">Neptunus trituberculatus</name>
    <dbReference type="NCBI Taxonomy" id="210409"/>
    <lineage>
        <taxon>Eukaryota</taxon>
        <taxon>Metazoa</taxon>
        <taxon>Ecdysozoa</taxon>
        <taxon>Arthropoda</taxon>
        <taxon>Crustacea</taxon>
        <taxon>Multicrustacea</taxon>
        <taxon>Malacostraca</taxon>
        <taxon>Eumalacostraca</taxon>
        <taxon>Eucarida</taxon>
        <taxon>Decapoda</taxon>
        <taxon>Pleocyemata</taxon>
        <taxon>Brachyura</taxon>
        <taxon>Eubrachyura</taxon>
        <taxon>Portunoidea</taxon>
        <taxon>Portunidae</taxon>
        <taxon>Portuninae</taxon>
        <taxon>Portunus</taxon>
    </lineage>
</organism>
<gene>
    <name evidence="3" type="ORF">E2C01_052916</name>
</gene>
<keyword evidence="4" id="KW-1185">Reference proteome</keyword>
<feature type="chain" id="PRO_5022668288" description="Secreted protein" evidence="2">
    <location>
        <begin position="27"/>
        <end position="96"/>
    </location>
</feature>
<comment type="caution">
    <text evidence="3">The sequence shown here is derived from an EMBL/GenBank/DDBJ whole genome shotgun (WGS) entry which is preliminary data.</text>
</comment>
<feature type="region of interest" description="Disordered" evidence="1">
    <location>
        <begin position="30"/>
        <end position="50"/>
    </location>
</feature>
<evidence type="ECO:0000313" key="4">
    <source>
        <dbReference type="Proteomes" id="UP000324222"/>
    </source>
</evidence>
<evidence type="ECO:0008006" key="5">
    <source>
        <dbReference type="Google" id="ProtNLM"/>
    </source>
</evidence>
<dbReference type="EMBL" id="VSRR010016090">
    <property type="protein sequence ID" value="MPC58905.1"/>
    <property type="molecule type" value="Genomic_DNA"/>
</dbReference>
<evidence type="ECO:0000313" key="3">
    <source>
        <dbReference type="EMBL" id="MPC58905.1"/>
    </source>
</evidence>
<proteinExistence type="predicted"/>
<evidence type="ECO:0000256" key="1">
    <source>
        <dbReference type="SAM" id="MobiDB-lite"/>
    </source>
</evidence>
<protein>
    <recommendedName>
        <fullName evidence="5">Secreted protein</fullName>
    </recommendedName>
</protein>
<feature type="compositionally biased region" description="Low complexity" evidence="1">
    <location>
        <begin position="87"/>
        <end position="96"/>
    </location>
</feature>
<name>A0A5B7GN49_PORTR</name>